<proteinExistence type="predicted"/>
<reference evidence="2" key="1">
    <citation type="submission" date="2017-09" db="EMBL/GenBank/DDBJ databases">
        <title>Depth-based differentiation of microbial function through sediment-hosted aquifers and enrichment of novel symbionts in the deep terrestrial subsurface.</title>
        <authorList>
            <person name="Probst A.J."/>
            <person name="Ladd B."/>
            <person name="Jarett J.K."/>
            <person name="Geller-Mcgrath D.E."/>
            <person name="Sieber C.M.K."/>
            <person name="Emerson J.B."/>
            <person name="Anantharaman K."/>
            <person name="Thomas B.C."/>
            <person name="Malmstrom R."/>
            <person name="Stieglmeier M."/>
            <person name="Klingl A."/>
            <person name="Woyke T."/>
            <person name="Ryan C.M."/>
            <person name="Banfield J.F."/>
        </authorList>
    </citation>
    <scope>NUCLEOTIDE SEQUENCE [LARGE SCALE GENOMIC DNA]</scope>
</reference>
<dbReference type="AlphaFoldDB" id="A0A2M7TBC5"/>
<sequence length="212" mass="23657">MNCSLKGGRGRVLAICLIIVFALSISSCGSQNAGSTNVSTGQLQSALDGYLKKDARLKHWKLLDTKVSILSQRSSGEQLKAVFDVERKYRLDYDKAEDIPALKGRLAFLKDYRNRLSKEQLKRAKKDINVWRHDLNEYISTDQRIFANIKVVGKSDSGERLVPGSARFYIETDGTIGNSIAYAPLDIKDIPTPEEVERSAYESIRNTVGMAP</sequence>
<gene>
    <name evidence="1" type="ORF">COY37_00510</name>
</gene>
<accession>A0A2M7TBC5</accession>
<dbReference type="RefSeq" id="WP_286678693.1">
    <property type="nucleotide sequence ID" value="NZ_MNXI01000099.1"/>
</dbReference>
<comment type="caution">
    <text evidence="1">The sequence shown here is derived from an EMBL/GenBank/DDBJ whole genome shotgun (WGS) entry which is preliminary data.</text>
</comment>
<evidence type="ECO:0008006" key="3">
    <source>
        <dbReference type="Google" id="ProtNLM"/>
    </source>
</evidence>
<organism evidence="1 2">
    <name type="scientific">Candidatus Aquicultor secundus</name>
    <dbReference type="NCBI Taxonomy" id="1973895"/>
    <lineage>
        <taxon>Bacteria</taxon>
        <taxon>Bacillati</taxon>
        <taxon>Actinomycetota</taxon>
        <taxon>Candidatus Aquicultoria</taxon>
        <taxon>Candidatus Aquicultorales</taxon>
        <taxon>Candidatus Aquicultoraceae</taxon>
        <taxon>Candidatus Aquicultor</taxon>
    </lineage>
</organism>
<evidence type="ECO:0000313" key="1">
    <source>
        <dbReference type="EMBL" id="PIZ42375.1"/>
    </source>
</evidence>
<dbReference type="EMBL" id="PFNG01000016">
    <property type="protein sequence ID" value="PIZ42375.1"/>
    <property type="molecule type" value="Genomic_DNA"/>
</dbReference>
<evidence type="ECO:0000313" key="2">
    <source>
        <dbReference type="Proteomes" id="UP000230956"/>
    </source>
</evidence>
<dbReference type="PROSITE" id="PS51257">
    <property type="entry name" value="PROKAR_LIPOPROTEIN"/>
    <property type="match status" value="1"/>
</dbReference>
<protein>
    <recommendedName>
        <fullName evidence="3">Lipoprotein</fullName>
    </recommendedName>
</protein>
<dbReference type="Proteomes" id="UP000230956">
    <property type="component" value="Unassembled WGS sequence"/>
</dbReference>
<name>A0A2M7TBC5_9ACTN</name>